<reference evidence="8" key="1">
    <citation type="submission" date="2020-11" db="EMBL/GenBank/DDBJ databases">
        <authorList>
            <person name="Tran Van P."/>
        </authorList>
    </citation>
    <scope>NUCLEOTIDE SEQUENCE</scope>
</reference>
<name>A0A7R9CNN3_TIMPO</name>
<organism evidence="8">
    <name type="scientific">Timema poppense</name>
    <name type="common">Walking stick</name>
    <dbReference type="NCBI Taxonomy" id="170557"/>
    <lineage>
        <taxon>Eukaryota</taxon>
        <taxon>Metazoa</taxon>
        <taxon>Ecdysozoa</taxon>
        <taxon>Arthropoda</taxon>
        <taxon>Hexapoda</taxon>
        <taxon>Insecta</taxon>
        <taxon>Pterygota</taxon>
        <taxon>Neoptera</taxon>
        <taxon>Polyneoptera</taxon>
        <taxon>Phasmatodea</taxon>
        <taxon>Timematodea</taxon>
        <taxon>Timematoidea</taxon>
        <taxon>Timematidae</taxon>
        <taxon>Timema</taxon>
    </lineage>
</organism>
<feature type="chain" id="PRO_5030990802" evidence="7">
    <location>
        <begin position="21"/>
        <end position="200"/>
    </location>
</feature>
<feature type="region of interest" description="Disordered" evidence="5">
    <location>
        <begin position="178"/>
        <end position="200"/>
    </location>
</feature>
<dbReference type="SUPFAM" id="SSF103473">
    <property type="entry name" value="MFS general substrate transporter"/>
    <property type="match status" value="1"/>
</dbReference>
<evidence type="ECO:0000256" key="4">
    <source>
        <dbReference type="ARBA" id="ARBA00023136"/>
    </source>
</evidence>
<dbReference type="InterPro" id="IPR036259">
    <property type="entry name" value="MFS_trans_sf"/>
</dbReference>
<keyword evidence="3 6" id="KW-1133">Transmembrane helix</keyword>
<dbReference type="GO" id="GO:0022857">
    <property type="term" value="F:transmembrane transporter activity"/>
    <property type="evidence" value="ECO:0007669"/>
    <property type="project" value="TreeGrafter"/>
</dbReference>
<gene>
    <name evidence="8" type="ORF">TPSB3V08_LOCUS2055</name>
</gene>
<proteinExistence type="predicted"/>
<dbReference type="AlphaFoldDB" id="A0A7R9CNN3"/>
<evidence type="ECO:0000256" key="5">
    <source>
        <dbReference type="SAM" id="MobiDB-lite"/>
    </source>
</evidence>
<accession>A0A7R9CNN3</accession>
<evidence type="ECO:0000256" key="3">
    <source>
        <dbReference type="ARBA" id="ARBA00022989"/>
    </source>
</evidence>
<evidence type="ECO:0000256" key="2">
    <source>
        <dbReference type="ARBA" id="ARBA00022692"/>
    </source>
</evidence>
<evidence type="ECO:0000313" key="8">
    <source>
        <dbReference type="EMBL" id="CAD7399207.1"/>
    </source>
</evidence>
<evidence type="ECO:0000256" key="6">
    <source>
        <dbReference type="SAM" id="Phobius"/>
    </source>
</evidence>
<comment type="subcellular location">
    <subcellularLocation>
        <location evidence="1">Membrane</location>
        <topology evidence="1">Multi-pass membrane protein</topology>
    </subcellularLocation>
</comment>
<protein>
    <submittedName>
        <fullName evidence="8">Uncharacterized protein</fullName>
    </submittedName>
</protein>
<keyword evidence="7" id="KW-0732">Signal</keyword>
<keyword evidence="4 6" id="KW-0472">Membrane</keyword>
<feature type="transmembrane region" description="Helical" evidence="6">
    <location>
        <begin position="133"/>
        <end position="152"/>
    </location>
</feature>
<dbReference type="PANTHER" id="PTHR11662">
    <property type="entry name" value="SOLUTE CARRIER FAMILY 17"/>
    <property type="match status" value="1"/>
</dbReference>
<dbReference type="InterPro" id="IPR050382">
    <property type="entry name" value="MFS_Na/Anion_cotransporter"/>
</dbReference>
<dbReference type="GO" id="GO:0006820">
    <property type="term" value="P:monoatomic anion transport"/>
    <property type="evidence" value="ECO:0007669"/>
    <property type="project" value="TreeGrafter"/>
</dbReference>
<feature type="signal peptide" evidence="7">
    <location>
        <begin position="1"/>
        <end position="20"/>
    </location>
</feature>
<evidence type="ECO:0000256" key="7">
    <source>
        <dbReference type="SAM" id="SignalP"/>
    </source>
</evidence>
<dbReference type="EMBL" id="OD000762">
    <property type="protein sequence ID" value="CAD7399207.1"/>
    <property type="molecule type" value="Genomic_DNA"/>
</dbReference>
<feature type="transmembrane region" description="Helical" evidence="6">
    <location>
        <begin position="35"/>
        <end position="60"/>
    </location>
</feature>
<keyword evidence="2 6" id="KW-0812">Transmembrane</keyword>
<evidence type="ECO:0000256" key="1">
    <source>
        <dbReference type="ARBA" id="ARBA00004141"/>
    </source>
</evidence>
<dbReference type="PANTHER" id="PTHR11662:SF79">
    <property type="entry name" value="NA[+]-DEPENDENT INORGANIC PHOSPHATE COTRANSPORTER, ISOFORM A"/>
    <property type="match status" value="1"/>
</dbReference>
<dbReference type="Gene3D" id="1.20.1250.20">
    <property type="entry name" value="MFS general substrate transporter like domains"/>
    <property type="match status" value="1"/>
</dbReference>
<sequence length="200" mass="21513">MASRFVVLITLHPLFTLALSSPTDGACLGQGVATLGLAFSGCNTTVAIICLVLTTSVGGVDTSGQIASMVDLSPNFAKSSGSQREFMSVFRFPTNAGYIMSLANGITAFTGIIAPMLVGVITYQNQTSSAWQLVYLVSAIMVTVPLVFHLIFGTSEMQEWNYPTKSVTELDELEEEKQKLNTNAEGNEKVSKEYMSNMTQ</sequence>
<feature type="transmembrane region" description="Helical" evidence="6">
    <location>
        <begin position="96"/>
        <end position="121"/>
    </location>
</feature>
<dbReference type="GO" id="GO:0016020">
    <property type="term" value="C:membrane"/>
    <property type="evidence" value="ECO:0007669"/>
    <property type="project" value="UniProtKB-SubCell"/>
</dbReference>